<dbReference type="SUPFAM" id="SSF50960">
    <property type="entry name" value="TolB, C-terminal domain"/>
    <property type="match status" value="1"/>
</dbReference>
<dbReference type="Gene3D" id="1.10.260.40">
    <property type="entry name" value="lambda repressor-like DNA-binding domains"/>
    <property type="match status" value="1"/>
</dbReference>
<dbReference type="InterPro" id="IPR049052">
    <property type="entry name" value="nSTAND1"/>
</dbReference>
<dbReference type="InterPro" id="IPR027417">
    <property type="entry name" value="P-loop_NTPase"/>
</dbReference>
<protein>
    <submittedName>
        <fullName evidence="4">Helix-turn-helix domain-containing protein</fullName>
    </submittedName>
</protein>
<dbReference type="InterPro" id="IPR011047">
    <property type="entry name" value="Quinoprotein_ADH-like_sf"/>
</dbReference>
<accession>A0A505DM24</accession>
<feature type="repeat" description="WD" evidence="1">
    <location>
        <begin position="1162"/>
        <end position="1203"/>
    </location>
</feature>
<keyword evidence="5" id="KW-1185">Reference proteome</keyword>
<dbReference type="PROSITE" id="PS50082">
    <property type="entry name" value="WD_REPEATS_2"/>
    <property type="match status" value="2"/>
</dbReference>
<dbReference type="PANTHER" id="PTHR19879:SF9">
    <property type="entry name" value="TRANSCRIPTION INITIATION FACTOR TFIID SUBUNIT 5"/>
    <property type="match status" value="1"/>
</dbReference>
<feature type="region of interest" description="Disordered" evidence="2">
    <location>
        <begin position="77"/>
        <end position="112"/>
    </location>
</feature>
<evidence type="ECO:0000313" key="5">
    <source>
        <dbReference type="Proteomes" id="UP000317378"/>
    </source>
</evidence>
<dbReference type="Pfam" id="PF20703">
    <property type="entry name" value="nSTAND1"/>
    <property type="match status" value="1"/>
</dbReference>
<organism evidence="4 5">
    <name type="scientific">Streptomyces sporangiiformans</name>
    <dbReference type="NCBI Taxonomy" id="2315329"/>
    <lineage>
        <taxon>Bacteria</taxon>
        <taxon>Bacillati</taxon>
        <taxon>Actinomycetota</taxon>
        <taxon>Actinomycetes</taxon>
        <taxon>Kitasatosporales</taxon>
        <taxon>Streptomycetaceae</taxon>
        <taxon>Streptomyces</taxon>
    </lineage>
</organism>
<dbReference type="SUPFAM" id="SSF50998">
    <property type="entry name" value="Quinoprotein alcohol dehydrogenase-like"/>
    <property type="match status" value="1"/>
</dbReference>
<dbReference type="Gene3D" id="2.130.10.10">
    <property type="entry name" value="YVTN repeat-like/Quinoprotein amine dehydrogenase"/>
    <property type="match status" value="4"/>
</dbReference>
<dbReference type="InterPro" id="IPR015943">
    <property type="entry name" value="WD40/YVTN_repeat-like_dom_sf"/>
</dbReference>
<evidence type="ECO:0000259" key="3">
    <source>
        <dbReference type="PROSITE" id="PS50943"/>
    </source>
</evidence>
<dbReference type="PANTHER" id="PTHR19879">
    <property type="entry name" value="TRANSCRIPTION INITIATION FACTOR TFIID"/>
    <property type="match status" value="1"/>
</dbReference>
<dbReference type="OrthoDB" id="134501at2"/>
<dbReference type="Pfam" id="PF13560">
    <property type="entry name" value="HTH_31"/>
    <property type="match status" value="1"/>
</dbReference>
<dbReference type="RefSeq" id="WP_119100677.1">
    <property type="nucleotide sequence ID" value="NZ_QXMJ01000111.1"/>
</dbReference>
<sequence length="1273" mass="139221">MGRRETPVDPATGPVQRFAYELRKLRQEAGGLTYREMARRAHYSVTSLSQAAAGEQLPSLAVTLAYVKACGGDPEEWDRRWHEASEESATTREDDDTDAPYPGLSRYEPTDHDRFFGRDDLVEALRALTASHRFTAVFGPSGSGKSSLLRAGLIPDLQKTGIAALRILTPGEHPLRTHEKALEPQNDGGPGDRGDTGDTVLVVDQFEEVFTLCRDQTERTEFIDRLLAARTDPGSGLRVVVAVRADFYGHCAEHRALADALSEASLLVGPMTRAELREAVIRPAQSAGLIVERDLTAHLVEEVDGEPGGLPLLSHALRETWRRRRGRALTMAAYEAAGGVRGAIAKTAEDVYATLSPEQAALARQLLLRLITPGEGSQDTRRPVDRTELGFAPADEVALVLERLTRARLLTLDDNTVDLAHEALITSWPRLHSWIGETREHLRTHRRLTEAARAWDDLGRDPGALYRGTRLATADEHLTDQPLAPLEEAFLTASRTTHTTELRRRRGLFTTLATLLVLALIAGVTAWQQSRTSDRRHREAEARRIATVADSMRFADPVKAMQLSVAAWRLAHTTETRSALLGGMTQHELDTFAVPDADVGRRSHQDTPQTALDVTADGRTLVSVSRDRIRTWDLRTHRRTHDHPGPGKLMADGSEVVISPDGRLLALLNQGGTRLWDVHTGRELGRLGSRNASIAAFGPGGRTLIVQIDDGEAPVAQVWDVRTLRRLIQVGNDFSEALRDPVTDPDGRWLVTCRDRWPLQVWDIAEQRRVTPPWASRMRKGSCDDEGSYGFSPDGRQFLVVTDTGVQRWDLRSNRELPTVELPGASLYDYRLSADGRFMVAHAGNEIQLWRLSVSELSGPVFHHALVSEQPGDVELDLAAGAVRYLTPGGTAVRSLSLGRATSRWHRQPYDGVLLAEDGRTLAVLSPNGKTAFQLRDTRSGRVISRPPGNPCILAGTEAEPVTDCSPPMAFSADGRYFAYLQTGANTEPGLSTRQRVMVWDVRARREHAAVDIRTTDIDGVGSLSLTPDGRTLLVARHGPLIAKSGPGSPVVEVWDLRRDKKSKGAERARRTRSLPLPGFTGAITALHPDSRKLVSANGTIADLHSGRTTKRVLGDDDALALAFSPDGAYLAVADNGGRVTLWDGDLRRRVGILSGTYADTGRENPGSVQALAFSLDGRNLAVADDSGTVQLWDVPSNQRLGSALPTPGDGVSSLAFSENGTTLHVTSPHVPLQKYDLAPESLVHQVCTRVGSGLSPADWKTYLPDLPYERTC</sequence>
<proteinExistence type="predicted"/>
<comment type="caution">
    <text evidence="4">The sequence shown here is derived from an EMBL/GenBank/DDBJ whole genome shotgun (WGS) entry which is preliminary data.</text>
</comment>
<dbReference type="SUPFAM" id="SSF52540">
    <property type="entry name" value="P-loop containing nucleoside triphosphate hydrolases"/>
    <property type="match status" value="1"/>
</dbReference>
<dbReference type="GO" id="GO:0003677">
    <property type="term" value="F:DNA binding"/>
    <property type="evidence" value="ECO:0007669"/>
    <property type="project" value="InterPro"/>
</dbReference>
<gene>
    <name evidence="4" type="ORF">FGD71_013545</name>
</gene>
<reference evidence="4 5" key="1">
    <citation type="submission" date="2019-06" db="EMBL/GenBank/DDBJ databases">
        <title>Streptomyces sporangiiformans sp. nov., a novel actinomycete isolated from soil in Mount Song.</title>
        <authorList>
            <person name="Han L."/>
        </authorList>
    </citation>
    <scope>NUCLEOTIDE SEQUENCE [LARGE SCALE GENOMIC DNA]</scope>
    <source>
        <strain evidence="4 5">NEAU-SSA 1</strain>
    </source>
</reference>
<dbReference type="SMART" id="SM00530">
    <property type="entry name" value="HTH_XRE"/>
    <property type="match status" value="1"/>
</dbReference>
<feature type="domain" description="HTH cro/C1-type" evidence="3">
    <location>
        <begin position="22"/>
        <end position="77"/>
    </location>
</feature>
<dbReference type="InterPro" id="IPR010982">
    <property type="entry name" value="Lambda_DNA-bd_dom_sf"/>
</dbReference>
<evidence type="ECO:0000256" key="2">
    <source>
        <dbReference type="SAM" id="MobiDB-lite"/>
    </source>
</evidence>
<keyword evidence="1" id="KW-0853">WD repeat</keyword>
<dbReference type="SMART" id="SM00320">
    <property type="entry name" value="WD40"/>
    <property type="match status" value="3"/>
</dbReference>
<dbReference type="PROSITE" id="PS50943">
    <property type="entry name" value="HTH_CROC1"/>
    <property type="match status" value="1"/>
</dbReference>
<dbReference type="Proteomes" id="UP000317378">
    <property type="component" value="Unassembled WGS sequence"/>
</dbReference>
<dbReference type="InterPro" id="IPR001387">
    <property type="entry name" value="Cro/C1-type_HTH"/>
</dbReference>
<evidence type="ECO:0000313" key="4">
    <source>
        <dbReference type="EMBL" id="TPQ21736.1"/>
    </source>
</evidence>
<dbReference type="EMBL" id="VCHX02000111">
    <property type="protein sequence ID" value="TPQ21736.1"/>
    <property type="molecule type" value="Genomic_DNA"/>
</dbReference>
<feature type="repeat" description="WD" evidence="1">
    <location>
        <begin position="1121"/>
        <end position="1144"/>
    </location>
</feature>
<dbReference type="Gene3D" id="3.40.50.300">
    <property type="entry name" value="P-loop containing nucleotide triphosphate hydrolases"/>
    <property type="match status" value="1"/>
</dbReference>
<name>A0A505DM24_9ACTN</name>
<evidence type="ECO:0000256" key="1">
    <source>
        <dbReference type="PROSITE-ProRule" id="PRU00221"/>
    </source>
</evidence>
<dbReference type="SUPFAM" id="SSF47413">
    <property type="entry name" value="lambda repressor-like DNA-binding domains"/>
    <property type="match status" value="1"/>
</dbReference>
<dbReference type="CDD" id="cd00093">
    <property type="entry name" value="HTH_XRE"/>
    <property type="match status" value="1"/>
</dbReference>
<dbReference type="AlphaFoldDB" id="A0A505DM24"/>
<dbReference type="InterPro" id="IPR001680">
    <property type="entry name" value="WD40_rpt"/>
</dbReference>
<feature type="compositionally biased region" description="Basic and acidic residues" evidence="2">
    <location>
        <begin position="77"/>
        <end position="92"/>
    </location>
</feature>
<dbReference type="Pfam" id="PF00400">
    <property type="entry name" value="WD40"/>
    <property type="match status" value="2"/>
</dbReference>